<dbReference type="Proteomes" id="UP001300496">
    <property type="component" value="Unassembled WGS sequence"/>
</dbReference>
<dbReference type="Gene3D" id="2.40.50.100">
    <property type="match status" value="1"/>
</dbReference>
<evidence type="ECO:0000313" key="2">
    <source>
        <dbReference type="Proteomes" id="UP001300496"/>
    </source>
</evidence>
<proteinExistence type="predicted"/>
<organism evidence="1 2">
    <name type="scientific">Microbacterium memoriense</name>
    <dbReference type="NCBI Taxonomy" id="2978350"/>
    <lineage>
        <taxon>Bacteria</taxon>
        <taxon>Bacillati</taxon>
        <taxon>Actinomycetota</taxon>
        <taxon>Actinomycetes</taxon>
        <taxon>Micrococcales</taxon>
        <taxon>Microbacteriaceae</taxon>
        <taxon>Microbacterium</taxon>
    </lineage>
</organism>
<sequence length="243" mass="24851">MTWGARLRLTGGLLLVVAIVAACTVVFAQRQTRAESTSAAMTTQEFDVGTTYAGTVTESLVGVGDDVTVGAELFSVRSPTLARDLATEAVTAEDFAFPVAADGTYTIVSTVDGTISEVSAPVGDFVQGGQVIARIDQAGTLAVSAEFTLTARDYGRIADGSAVELRLPNDSTVAGVVDGIDVDTVAGRATSRITVTSSSLAGEDFGGLYQAGTPVVATVHLRDDGPLAGVTDAVGDFLRKIGL</sequence>
<protein>
    <submittedName>
        <fullName evidence="1">HlyD family efflux transporter periplasmic adaptor subunit</fullName>
    </submittedName>
</protein>
<dbReference type="RefSeq" id="WP_261605839.1">
    <property type="nucleotide sequence ID" value="NZ_JAODOR010000004.1"/>
</dbReference>
<comment type="caution">
    <text evidence="1">The sequence shown here is derived from an EMBL/GenBank/DDBJ whole genome shotgun (WGS) entry which is preliminary data.</text>
</comment>
<gene>
    <name evidence="1" type="ORF">N4R40_02720</name>
</gene>
<keyword evidence="2" id="KW-1185">Reference proteome</keyword>
<name>A0ABT2P9J2_9MICO</name>
<reference evidence="1 2" key="1">
    <citation type="journal article" date="2024" name="Int. J. Syst. Evol. Microbiol.">
        <title>Microbacterium memoriense sp. nov., a member of the Actinomycetota from marine beach sediment of the north coast of Portugal.</title>
        <authorList>
            <person name="Santos J.D.N.D."/>
            <person name="Klimek D."/>
            <person name="Calusinska M."/>
            <person name="Lobo-da-Cunha A."/>
            <person name="Catita J."/>
            <person name="Goncalves H."/>
            <person name="Gonzalez I."/>
            <person name="Lage O.M."/>
        </authorList>
    </citation>
    <scope>NUCLEOTIDE SEQUENCE [LARGE SCALE GENOMIC DNA]</scope>
    <source>
        <strain evidence="1 2">PMIC_1C1B</strain>
    </source>
</reference>
<accession>A0ABT2P9J2</accession>
<dbReference type="InterPro" id="IPR011053">
    <property type="entry name" value="Single_hybrid_motif"/>
</dbReference>
<evidence type="ECO:0000313" key="1">
    <source>
        <dbReference type="EMBL" id="MCT9001281.1"/>
    </source>
</evidence>
<dbReference type="PROSITE" id="PS51257">
    <property type="entry name" value="PROKAR_LIPOPROTEIN"/>
    <property type="match status" value="1"/>
</dbReference>
<dbReference type="EMBL" id="JAODOR010000004">
    <property type="protein sequence ID" value="MCT9001281.1"/>
    <property type="molecule type" value="Genomic_DNA"/>
</dbReference>
<dbReference type="SUPFAM" id="SSF51230">
    <property type="entry name" value="Single hybrid motif"/>
    <property type="match status" value="1"/>
</dbReference>